<evidence type="ECO:0000256" key="3">
    <source>
        <dbReference type="ARBA" id="ARBA00023274"/>
    </source>
</evidence>
<keyword evidence="2 5" id="KW-0689">Ribosomal protein</keyword>
<dbReference type="GO" id="GO:0005737">
    <property type="term" value="C:cytoplasm"/>
    <property type="evidence" value="ECO:0007669"/>
    <property type="project" value="UniProtKB-ARBA"/>
</dbReference>
<evidence type="ECO:0000256" key="4">
    <source>
        <dbReference type="ARBA" id="ARBA00035176"/>
    </source>
</evidence>
<evidence type="ECO:0000313" key="6">
    <source>
        <dbReference type="EMBL" id="RVT56864.1"/>
    </source>
</evidence>
<dbReference type="Proteomes" id="UP000288024">
    <property type="component" value="Unassembled WGS sequence"/>
</dbReference>
<evidence type="ECO:0000256" key="5">
    <source>
        <dbReference type="HAMAP-Rule" id="MF_00294"/>
    </source>
</evidence>
<organism evidence="6 7">
    <name type="scientific">Niallia taxi</name>
    <dbReference type="NCBI Taxonomy" id="2499688"/>
    <lineage>
        <taxon>Bacteria</taxon>
        <taxon>Bacillati</taxon>
        <taxon>Bacillota</taxon>
        <taxon>Bacilli</taxon>
        <taxon>Bacillales</taxon>
        <taxon>Bacillaceae</taxon>
        <taxon>Niallia</taxon>
    </lineage>
</organism>
<protein>
    <recommendedName>
        <fullName evidence="4 5">Large ribosomal subunit protein bL33</fullName>
    </recommendedName>
</protein>
<dbReference type="GO" id="GO:0005840">
    <property type="term" value="C:ribosome"/>
    <property type="evidence" value="ECO:0007669"/>
    <property type="project" value="UniProtKB-KW"/>
</dbReference>
<dbReference type="NCBIfam" id="TIGR01023">
    <property type="entry name" value="rpmG_bact"/>
    <property type="match status" value="1"/>
</dbReference>
<dbReference type="GO" id="GO:1990904">
    <property type="term" value="C:ribonucleoprotein complex"/>
    <property type="evidence" value="ECO:0007669"/>
    <property type="project" value="UniProtKB-KW"/>
</dbReference>
<dbReference type="EMBL" id="RZTZ01000021">
    <property type="protein sequence ID" value="RVT56864.1"/>
    <property type="molecule type" value="Genomic_DNA"/>
</dbReference>
<dbReference type="GO" id="GO:0003735">
    <property type="term" value="F:structural constituent of ribosome"/>
    <property type="evidence" value="ECO:0007669"/>
    <property type="project" value="InterPro"/>
</dbReference>
<dbReference type="HAMAP" id="MF_00294">
    <property type="entry name" value="Ribosomal_bL33"/>
    <property type="match status" value="1"/>
</dbReference>
<dbReference type="GO" id="GO:0006412">
    <property type="term" value="P:translation"/>
    <property type="evidence" value="ECO:0007669"/>
    <property type="project" value="UniProtKB-UniRule"/>
</dbReference>
<accession>A0A437K3G8</accession>
<sequence length="47" mass="5395">MKNKIVLACEKCSSRNYSTMSSKTADRLEVKKYCQTCNAHTVHKETK</sequence>
<evidence type="ECO:0000313" key="7">
    <source>
        <dbReference type="Proteomes" id="UP000288024"/>
    </source>
</evidence>
<gene>
    <name evidence="5 6" type="primary">rpmG</name>
    <name evidence="6" type="ORF">EM808_26055</name>
</gene>
<keyword evidence="7" id="KW-1185">Reference proteome</keyword>
<proteinExistence type="inferred from homology"/>
<name>A0A437K3G8_9BACI</name>
<dbReference type="Gene3D" id="2.20.28.120">
    <property type="entry name" value="Ribosomal protein L33"/>
    <property type="match status" value="1"/>
</dbReference>
<dbReference type="Pfam" id="PF00471">
    <property type="entry name" value="Ribosomal_L33"/>
    <property type="match status" value="1"/>
</dbReference>
<dbReference type="InterPro" id="IPR011332">
    <property type="entry name" value="Ribosomal_zn-bd"/>
</dbReference>
<comment type="similarity">
    <text evidence="1 5">Belongs to the bacterial ribosomal protein bL33 family.</text>
</comment>
<comment type="caution">
    <text evidence="6">The sequence shown here is derived from an EMBL/GenBank/DDBJ whole genome shotgun (WGS) entry which is preliminary data.</text>
</comment>
<evidence type="ECO:0000256" key="2">
    <source>
        <dbReference type="ARBA" id="ARBA00022980"/>
    </source>
</evidence>
<reference evidence="6 7" key="1">
    <citation type="submission" date="2019-01" db="EMBL/GenBank/DDBJ databases">
        <title>Bacillus sp. M5HDSG1-1, whole genome shotgun sequence.</title>
        <authorList>
            <person name="Tuo L."/>
        </authorList>
    </citation>
    <scope>NUCLEOTIDE SEQUENCE [LARGE SCALE GENOMIC DNA]</scope>
    <source>
        <strain evidence="6 7">M5HDSG1-1</strain>
    </source>
</reference>
<dbReference type="AlphaFoldDB" id="A0A437K3G8"/>
<dbReference type="NCBIfam" id="NF001764">
    <property type="entry name" value="PRK00504.1"/>
    <property type="match status" value="1"/>
</dbReference>
<dbReference type="InterPro" id="IPR038584">
    <property type="entry name" value="Ribosomal_bL33_sf"/>
</dbReference>
<keyword evidence="3 5" id="KW-0687">Ribonucleoprotein</keyword>
<evidence type="ECO:0000256" key="1">
    <source>
        <dbReference type="ARBA" id="ARBA00007596"/>
    </source>
</evidence>
<dbReference type="InterPro" id="IPR001705">
    <property type="entry name" value="Ribosomal_bL33"/>
</dbReference>
<dbReference type="SUPFAM" id="SSF57829">
    <property type="entry name" value="Zn-binding ribosomal proteins"/>
    <property type="match status" value="1"/>
</dbReference>
<dbReference type="RefSeq" id="WP_127742373.1">
    <property type="nucleotide sequence ID" value="NZ_CP102589.1"/>
</dbReference>